<sequence>MTLLLGHPEVGRLLVELFADVCPRTAENFRQFCTGEYRRDGVPMGYKNAGFHRVIKDFMIQGGDFIKGCHVPAGLAAELVIDDRDRDVTRALSV</sequence>
<gene>
    <name evidence="5" type="primary">Ppih</name>
    <name evidence="5" type="ORF">FJT64_001097</name>
</gene>
<evidence type="ECO:0000256" key="2">
    <source>
        <dbReference type="ARBA" id="ARBA00023235"/>
    </source>
</evidence>
<evidence type="ECO:0000256" key="3">
    <source>
        <dbReference type="RuleBase" id="RU363019"/>
    </source>
</evidence>
<dbReference type="GO" id="GO:0016018">
    <property type="term" value="F:cyclosporin A binding"/>
    <property type="evidence" value="ECO:0007669"/>
    <property type="project" value="TreeGrafter"/>
</dbReference>
<dbReference type="InterPro" id="IPR029000">
    <property type="entry name" value="Cyclophilin-like_dom_sf"/>
</dbReference>
<dbReference type="PRINTS" id="PR00153">
    <property type="entry name" value="CSAPPISMRASE"/>
</dbReference>
<comment type="similarity">
    <text evidence="3">Belongs to the cyclophilin-type PPIase family.</text>
</comment>
<keyword evidence="6" id="KW-1185">Reference proteome</keyword>
<evidence type="ECO:0000313" key="5">
    <source>
        <dbReference type="EMBL" id="KAF0291499.1"/>
    </source>
</evidence>
<evidence type="ECO:0000259" key="4">
    <source>
        <dbReference type="PROSITE" id="PS50072"/>
    </source>
</evidence>
<comment type="catalytic activity">
    <reaction evidence="3">
        <text>[protein]-peptidylproline (omega=180) = [protein]-peptidylproline (omega=0)</text>
        <dbReference type="Rhea" id="RHEA:16237"/>
        <dbReference type="Rhea" id="RHEA-COMP:10747"/>
        <dbReference type="Rhea" id="RHEA-COMP:10748"/>
        <dbReference type="ChEBI" id="CHEBI:83833"/>
        <dbReference type="ChEBI" id="CHEBI:83834"/>
        <dbReference type="EC" id="5.2.1.8"/>
    </reaction>
</comment>
<dbReference type="SUPFAM" id="SSF50891">
    <property type="entry name" value="Cyclophilin-like"/>
    <property type="match status" value="1"/>
</dbReference>
<dbReference type="GO" id="GO:0006457">
    <property type="term" value="P:protein folding"/>
    <property type="evidence" value="ECO:0007669"/>
    <property type="project" value="InterPro"/>
</dbReference>
<name>A0A6A4VEE7_AMPAM</name>
<comment type="function">
    <text evidence="3">PPIases accelerate the folding of proteins. It catalyzes the cis-trans isomerization of proline imidic peptide bonds in oligopeptides.</text>
</comment>
<keyword evidence="2 3" id="KW-0413">Isomerase</keyword>
<dbReference type="EC" id="5.2.1.8" evidence="3"/>
<feature type="domain" description="PPIase cyclophilin-type" evidence="4">
    <location>
        <begin position="1"/>
        <end position="94"/>
    </location>
</feature>
<dbReference type="PANTHER" id="PTHR11071">
    <property type="entry name" value="PEPTIDYL-PROLYL CIS-TRANS ISOMERASE"/>
    <property type="match status" value="1"/>
</dbReference>
<dbReference type="Proteomes" id="UP000440578">
    <property type="component" value="Unassembled WGS sequence"/>
</dbReference>
<dbReference type="EMBL" id="VIIS01001875">
    <property type="protein sequence ID" value="KAF0291499.1"/>
    <property type="molecule type" value="Genomic_DNA"/>
</dbReference>
<dbReference type="Pfam" id="PF00160">
    <property type="entry name" value="Pro_isomerase"/>
    <property type="match status" value="1"/>
</dbReference>
<proteinExistence type="inferred from homology"/>
<organism evidence="5 6">
    <name type="scientific">Amphibalanus amphitrite</name>
    <name type="common">Striped barnacle</name>
    <name type="synonym">Balanus amphitrite</name>
    <dbReference type="NCBI Taxonomy" id="1232801"/>
    <lineage>
        <taxon>Eukaryota</taxon>
        <taxon>Metazoa</taxon>
        <taxon>Ecdysozoa</taxon>
        <taxon>Arthropoda</taxon>
        <taxon>Crustacea</taxon>
        <taxon>Multicrustacea</taxon>
        <taxon>Cirripedia</taxon>
        <taxon>Thoracica</taxon>
        <taxon>Thoracicalcarea</taxon>
        <taxon>Balanomorpha</taxon>
        <taxon>Balanoidea</taxon>
        <taxon>Balanidae</taxon>
        <taxon>Amphibalaninae</taxon>
        <taxon>Amphibalanus</taxon>
    </lineage>
</organism>
<dbReference type="AlphaFoldDB" id="A0A6A4VEE7"/>
<comment type="caution">
    <text evidence="5">The sequence shown here is derived from an EMBL/GenBank/DDBJ whole genome shotgun (WGS) entry which is preliminary data.</text>
</comment>
<dbReference type="OrthoDB" id="193499at2759"/>
<dbReference type="PANTHER" id="PTHR11071:SF561">
    <property type="entry name" value="PEPTIDYL-PROLYL CIS-TRANS ISOMERASE D-RELATED"/>
    <property type="match status" value="1"/>
</dbReference>
<dbReference type="InterPro" id="IPR020892">
    <property type="entry name" value="Cyclophilin-type_PPIase_CS"/>
</dbReference>
<dbReference type="InterPro" id="IPR002130">
    <property type="entry name" value="Cyclophilin-type_PPIase_dom"/>
</dbReference>
<evidence type="ECO:0000256" key="1">
    <source>
        <dbReference type="ARBA" id="ARBA00023110"/>
    </source>
</evidence>
<dbReference type="PROSITE" id="PS50072">
    <property type="entry name" value="CSA_PPIASE_2"/>
    <property type="match status" value="1"/>
</dbReference>
<dbReference type="PROSITE" id="PS00170">
    <property type="entry name" value="CSA_PPIASE_1"/>
    <property type="match status" value="1"/>
</dbReference>
<reference evidence="5 6" key="1">
    <citation type="submission" date="2019-07" db="EMBL/GenBank/DDBJ databases">
        <title>Draft genome assembly of a fouling barnacle, Amphibalanus amphitrite (Darwin, 1854): The first reference genome for Thecostraca.</title>
        <authorList>
            <person name="Kim W."/>
        </authorList>
    </citation>
    <scope>NUCLEOTIDE SEQUENCE [LARGE SCALE GENOMIC DNA]</scope>
    <source>
        <strain evidence="5">SNU_AA5</strain>
        <tissue evidence="5">Soma without cirri and trophi</tissue>
    </source>
</reference>
<protein>
    <recommendedName>
        <fullName evidence="3">Peptidyl-prolyl cis-trans isomerase</fullName>
        <shortName evidence="3">PPIase</shortName>
        <ecNumber evidence="3">5.2.1.8</ecNumber>
    </recommendedName>
</protein>
<dbReference type="GO" id="GO:0005737">
    <property type="term" value="C:cytoplasm"/>
    <property type="evidence" value="ECO:0007669"/>
    <property type="project" value="TreeGrafter"/>
</dbReference>
<evidence type="ECO:0000313" key="6">
    <source>
        <dbReference type="Proteomes" id="UP000440578"/>
    </source>
</evidence>
<keyword evidence="1 3" id="KW-0697">Rotamase</keyword>
<accession>A0A6A4VEE7</accession>
<dbReference type="Gene3D" id="2.40.100.10">
    <property type="entry name" value="Cyclophilin-like"/>
    <property type="match status" value="1"/>
</dbReference>
<dbReference type="GO" id="GO:0003755">
    <property type="term" value="F:peptidyl-prolyl cis-trans isomerase activity"/>
    <property type="evidence" value="ECO:0007669"/>
    <property type="project" value="UniProtKB-UniRule"/>
</dbReference>